<evidence type="ECO:0000256" key="2">
    <source>
        <dbReference type="ARBA" id="ARBA00022448"/>
    </source>
</evidence>
<comment type="catalytic activity">
    <reaction evidence="16">
        <text>Ca(2+)(in) + ATP + H2O = Ca(2+)(out) + ADP + phosphate + H(+)</text>
        <dbReference type="Rhea" id="RHEA:18105"/>
        <dbReference type="ChEBI" id="CHEBI:15377"/>
        <dbReference type="ChEBI" id="CHEBI:15378"/>
        <dbReference type="ChEBI" id="CHEBI:29108"/>
        <dbReference type="ChEBI" id="CHEBI:30616"/>
        <dbReference type="ChEBI" id="CHEBI:43474"/>
        <dbReference type="ChEBI" id="CHEBI:456216"/>
        <dbReference type="EC" id="7.2.2.10"/>
    </reaction>
</comment>
<keyword evidence="2 16" id="KW-0813">Transport</keyword>
<dbReference type="FunFam" id="1.20.1110.10:FF:000033">
    <property type="entry name" value="Calcium-transporting ATPase"/>
    <property type="match status" value="1"/>
</dbReference>
<dbReference type="InterPro" id="IPR023298">
    <property type="entry name" value="ATPase_P-typ_TM_dom_sf"/>
</dbReference>
<feature type="transmembrane region" description="Helical" evidence="16">
    <location>
        <begin position="824"/>
        <end position="844"/>
    </location>
</feature>
<dbReference type="SFLD" id="SFLDF00027">
    <property type="entry name" value="p-type_atpase"/>
    <property type="match status" value="1"/>
</dbReference>
<evidence type="ECO:0000256" key="10">
    <source>
        <dbReference type="ARBA" id="ARBA00022842"/>
    </source>
</evidence>
<evidence type="ECO:0000256" key="8">
    <source>
        <dbReference type="ARBA" id="ARBA00022837"/>
    </source>
</evidence>
<feature type="transmembrane region" description="Helical" evidence="16">
    <location>
        <begin position="796"/>
        <end position="818"/>
    </location>
</feature>
<keyword evidence="13" id="KW-0186">Copper</keyword>
<dbReference type="InterPro" id="IPR044492">
    <property type="entry name" value="P_typ_ATPase_HD_dom"/>
</dbReference>
<name>A0A1V9ZZL1_9STRA</name>
<keyword evidence="10" id="KW-0460">Magnesium</keyword>
<dbReference type="InterPro" id="IPR059000">
    <property type="entry name" value="ATPase_P-type_domA"/>
</dbReference>
<keyword evidence="5" id="KW-0479">Metal-binding</keyword>
<evidence type="ECO:0000256" key="3">
    <source>
        <dbReference type="ARBA" id="ARBA00022568"/>
    </source>
</evidence>
<keyword evidence="12 16" id="KW-1133">Transmembrane helix</keyword>
<dbReference type="NCBIfam" id="TIGR01517">
    <property type="entry name" value="ATPase-IIB_Ca"/>
    <property type="match status" value="1"/>
</dbReference>
<sequence>MIHTIGGGGFTLTTKDLIKLIETPKEHVEEQLKALGGTEGVAAALKSSLTNGLDNNSAQDLQLRETTFGRNFIEPEKPASILELMWDAFHDSTIIVLTISGLISLVLGIAVPGHGDATEWIEGASILGAVFIVVGVSAVNDYQKEKQFAALNAIKEDEKIKVIRNGSPNEVSKFKLLVGDIVRVDLGDILPADGLVFDESDLKIDESAMTGETDLMKKTRNETPIMFSGTRVMEGVGKMLVMCVGANSQSGIISMLIAGKSDEDKKKAEEQAKSKMKGPKKDGISDDPCKVAPARDDEDEVYETLEESPLQGKLNSLTVLIGKLGTGVAVLVFVAMAVRFSIETFVTGGASWDSSYFSEYLNFFITGITVLVVAIPEGLPLAVTISLAFSVKKMLADNNLVRHLDACETMGSATTICSDKTGTLTTNRMTVMQCWLGGREYSTASQLSEEISDSMKEAFSHSICLNSTAEILPPKVAGQPFEHTGNKTECALLVFCKDLGVDYSQLRKENAIQHMLTFSSKKKRMSVVAKRVGVNARVFCKGATEVVLGLCSKMKRLDGSIAELTAVDKEEIGQKIIEKYAGQGYRTLCLAIRDLDISCDQVKTWSDDEIETDLTCIAIVGIEDPVRPEVPEAIRLCHRAGIVVRMVTGDNIMTARSIATKCGILKSGDNAITMEGSEFRSRVLDAQGKIIQSEFDKIWPMLRVLARSSPKDKYTLVTGLKQTKLMPYGPQVIAVTGDGTNDAPALKKANVGFAMGICGTAVAKDACDIILMDDNFTSIVNAVKWGRNVYDSISKFLQFQLTVNLVAITLAVLGALILEESPLSAVQLLWVNLIMDTFASLALATEKPTAAMLERRPYPRTKPLLSRTMTKHIVCQSIYQLTVLFIFLFKGDVIFDLPPGRKGEVTSTDGRSIHFTMLFNTFVFMQLFNELNCRKIYDEINIFTGLLENNLFILISLIQVACQILIVQFGGVPFSCLPLNATQWGYCLIISVFTLPLGLLFRCIHLPRWMSFVYDDDTTPDEELNKWVRGLKRLKMQFNEMMLFRRVAQERMEEKKVQHQQSQKSQHNS</sequence>
<keyword evidence="9 16" id="KW-0067">ATP-binding</keyword>
<dbReference type="InterPro" id="IPR018303">
    <property type="entry name" value="ATPase_P-typ_P_site"/>
</dbReference>
<evidence type="ECO:0000256" key="9">
    <source>
        <dbReference type="ARBA" id="ARBA00022840"/>
    </source>
</evidence>
<keyword evidence="20" id="KW-1185">Reference proteome</keyword>
<keyword evidence="4 16" id="KW-0812">Transmembrane</keyword>
<feature type="transmembrane region" description="Helical" evidence="16">
    <location>
        <begin position="360"/>
        <end position="389"/>
    </location>
</feature>
<dbReference type="SMART" id="SM00831">
    <property type="entry name" value="Cation_ATPase_N"/>
    <property type="match status" value="1"/>
</dbReference>
<dbReference type="FunFam" id="1.20.1110.10:FF:000014">
    <property type="entry name" value="Calcium-transporting ATPase"/>
    <property type="match status" value="1"/>
</dbReference>
<evidence type="ECO:0000256" key="11">
    <source>
        <dbReference type="ARBA" id="ARBA00022967"/>
    </source>
</evidence>
<accession>A0A1V9ZZL1</accession>
<dbReference type="InterPro" id="IPR006068">
    <property type="entry name" value="ATPase_P-typ_cation-transptr_C"/>
</dbReference>
<evidence type="ECO:0000256" key="15">
    <source>
        <dbReference type="ARBA" id="ARBA00023136"/>
    </source>
</evidence>
<keyword evidence="15 16" id="KW-0472">Membrane</keyword>
<evidence type="ECO:0000313" key="20">
    <source>
        <dbReference type="Proteomes" id="UP000243217"/>
    </source>
</evidence>
<gene>
    <name evidence="19" type="ORF">THRCLA_04502</name>
</gene>
<dbReference type="GO" id="GO:0006825">
    <property type="term" value="P:copper ion transport"/>
    <property type="evidence" value="ECO:0007669"/>
    <property type="project" value="UniProtKB-KW"/>
</dbReference>
<feature type="transmembrane region" description="Helical" evidence="16">
    <location>
        <begin position="983"/>
        <end position="1001"/>
    </location>
</feature>
<dbReference type="Gene3D" id="3.40.1110.10">
    <property type="entry name" value="Calcium-transporting ATPase, cytoplasmic domain N"/>
    <property type="match status" value="1"/>
</dbReference>
<dbReference type="EC" id="7.2.2.10" evidence="16"/>
<dbReference type="SUPFAM" id="SSF81660">
    <property type="entry name" value="Metal cation-transporting ATPase, ATP-binding domain N"/>
    <property type="match status" value="1"/>
</dbReference>
<dbReference type="Pfam" id="PF13246">
    <property type="entry name" value="Cation_ATPase"/>
    <property type="match status" value="1"/>
</dbReference>
<evidence type="ECO:0000256" key="17">
    <source>
        <dbReference type="SAM" id="MobiDB-lite"/>
    </source>
</evidence>
<evidence type="ECO:0000256" key="4">
    <source>
        <dbReference type="ARBA" id="ARBA00022692"/>
    </source>
</evidence>
<evidence type="ECO:0000256" key="12">
    <source>
        <dbReference type="ARBA" id="ARBA00022989"/>
    </source>
</evidence>
<dbReference type="InterPro" id="IPR001757">
    <property type="entry name" value="P_typ_ATPase"/>
</dbReference>
<dbReference type="STRING" id="74557.A0A1V9ZZL1"/>
<dbReference type="InterPro" id="IPR006408">
    <property type="entry name" value="P-type_ATPase_IIB"/>
</dbReference>
<evidence type="ECO:0000256" key="1">
    <source>
        <dbReference type="ARBA" id="ARBA00004127"/>
    </source>
</evidence>
<dbReference type="Proteomes" id="UP000243217">
    <property type="component" value="Unassembled WGS sequence"/>
</dbReference>
<keyword evidence="7" id="KW-0187">Copper transport</keyword>
<keyword evidence="11" id="KW-1278">Translocase</keyword>
<dbReference type="Pfam" id="PF00122">
    <property type="entry name" value="E1-E2_ATPase"/>
    <property type="match status" value="1"/>
</dbReference>
<feature type="transmembrane region" description="Helical" evidence="16">
    <location>
        <begin position="120"/>
        <end position="139"/>
    </location>
</feature>
<dbReference type="FunFam" id="1.20.1110.10:FF:000036">
    <property type="entry name" value="Calcium-transporting ATPase"/>
    <property type="match status" value="1"/>
</dbReference>
<dbReference type="AlphaFoldDB" id="A0A1V9ZZL1"/>
<keyword evidence="14 16" id="KW-0406">Ion transport</keyword>
<dbReference type="SFLD" id="SFLDS00003">
    <property type="entry name" value="Haloacid_Dehalogenase"/>
    <property type="match status" value="1"/>
</dbReference>
<dbReference type="Pfam" id="PF00690">
    <property type="entry name" value="Cation_ATPase_N"/>
    <property type="match status" value="1"/>
</dbReference>
<dbReference type="GO" id="GO:0046872">
    <property type="term" value="F:metal ion binding"/>
    <property type="evidence" value="ECO:0007669"/>
    <property type="project" value="UniProtKB-KW"/>
</dbReference>
<dbReference type="Gene3D" id="2.70.150.10">
    <property type="entry name" value="Calcium-transporting ATPase, cytoplasmic transduction domain A"/>
    <property type="match status" value="1"/>
</dbReference>
<comment type="similarity">
    <text evidence="16">Belongs to the cation transport ATPase (P-type) (TC 3.A.3) family.</text>
</comment>
<feature type="transmembrane region" description="Helical" evidence="16">
    <location>
        <begin position="317"/>
        <end position="340"/>
    </location>
</feature>
<evidence type="ECO:0000313" key="19">
    <source>
        <dbReference type="EMBL" id="OQS03200.1"/>
    </source>
</evidence>
<dbReference type="InterPro" id="IPR036412">
    <property type="entry name" value="HAD-like_sf"/>
</dbReference>
<keyword evidence="6 16" id="KW-0547">Nucleotide-binding</keyword>
<proteinExistence type="inferred from homology"/>
<evidence type="ECO:0000256" key="6">
    <source>
        <dbReference type="ARBA" id="ARBA00022741"/>
    </source>
</evidence>
<dbReference type="GO" id="GO:0005886">
    <property type="term" value="C:plasma membrane"/>
    <property type="evidence" value="ECO:0007669"/>
    <property type="project" value="TreeGrafter"/>
</dbReference>
<dbReference type="SUPFAM" id="SSF81665">
    <property type="entry name" value="Calcium ATPase, transmembrane domain M"/>
    <property type="match status" value="1"/>
</dbReference>
<dbReference type="FunFam" id="3.40.50.1000:FF:000144">
    <property type="entry name" value="copper-transporting ATPase 1 isoform X2"/>
    <property type="match status" value="1"/>
</dbReference>
<feature type="transmembrane region" description="Helical" evidence="16">
    <location>
        <begin position="864"/>
        <end position="889"/>
    </location>
</feature>
<dbReference type="FunFam" id="3.40.1110.10:FF:000045">
    <property type="entry name" value="Calcium-transporting ATPase"/>
    <property type="match status" value="1"/>
</dbReference>
<dbReference type="SUPFAM" id="SSF56784">
    <property type="entry name" value="HAD-like"/>
    <property type="match status" value="1"/>
</dbReference>
<dbReference type="InterPro" id="IPR023214">
    <property type="entry name" value="HAD_sf"/>
</dbReference>
<dbReference type="GO" id="GO:0012505">
    <property type="term" value="C:endomembrane system"/>
    <property type="evidence" value="ECO:0007669"/>
    <property type="project" value="UniProtKB-SubCell"/>
</dbReference>
<dbReference type="SFLD" id="SFLDG00002">
    <property type="entry name" value="C1.7:_P-type_atpase_like"/>
    <property type="match status" value="1"/>
</dbReference>
<dbReference type="SUPFAM" id="SSF81653">
    <property type="entry name" value="Calcium ATPase, transduction domain A"/>
    <property type="match status" value="1"/>
</dbReference>
<comment type="caution">
    <text evidence="19">The sequence shown here is derived from an EMBL/GenBank/DDBJ whole genome shotgun (WGS) entry which is preliminary data.</text>
</comment>
<feature type="region of interest" description="Disordered" evidence="17">
    <location>
        <begin position="264"/>
        <end position="293"/>
    </location>
</feature>
<organism evidence="19 20">
    <name type="scientific">Thraustotheca clavata</name>
    <dbReference type="NCBI Taxonomy" id="74557"/>
    <lineage>
        <taxon>Eukaryota</taxon>
        <taxon>Sar</taxon>
        <taxon>Stramenopiles</taxon>
        <taxon>Oomycota</taxon>
        <taxon>Saprolegniomycetes</taxon>
        <taxon>Saprolegniales</taxon>
        <taxon>Achlyaceae</taxon>
        <taxon>Thraustotheca</taxon>
    </lineage>
</organism>
<dbReference type="NCBIfam" id="TIGR01494">
    <property type="entry name" value="ATPase_P-type"/>
    <property type="match status" value="2"/>
</dbReference>
<feature type="domain" description="Cation-transporting P-type ATPase N-terminal" evidence="18">
    <location>
        <begin position="31"/>
        <end position="109"/>
    </location>
</feature>
<dbReference type="Gene3D" id="1.20.1110.10">
    <property type="entry name" value="Calcium-transporting ATPase, transmembrane domain"/>
    <property type="match status" value="3"/>
</dbReference>
<protein>
    <recommendedName>
        <fullName evidence="16">Calcium-transporting ATPase</fullName>
        <ecNumber evidence="16">7.2.2.10</ecNumber>
    </recommendedName>
</protein>
<dbReference type="InterPro" id="IPR023299">
    <property type="entry name" value="ATPase_P-typ_cyto_dom_N"/>
</dbReference>
<comment type="function">
    <text evidence="16">Catalyzes the hydrolysis of ATP coupled with the transport of calcium.</text>
</comment>
<dbReference type="InterPro" id="IPR008250">
    <property type="entry name" value="ATPase_P-typ_transduc_dom_A_sf"/>
</dbReference>
<dbReference type="EMBL" id="JNBS01000959">
    <property type="protein sequence ID" value="OQS03200.1"/>
    <property type="molecule type" value="Genomic_DNA"/>
</dbReference>
<evidence type="ECO:0000256" key="7">
    <source>
        <dbReference type="ARBA" id="ARBA00022796"/>
    </source>
</evidence>
<reference evidence="19 20" key="1">
    <citation type="journal article" date="2014" name="Genome Biol. Evol.">
        <title>The secreted proteins of Achlya hypogyna and Thraustotheca clavata identify the ancestral oomycete secretome and reveal gene acquisitions by horizontal gene transfer.</title>
        <authorList>
            <person name="Misner I."/>
            <person name="Blouin N."/>
            <person name="Leonard G."/>
            <person name="Richards T.A."/>
            <person name="Lane C.E."/>
        </authorList>
    </citation>
    <scope>NUCLEOTIDE SEQUENCE [LARGE SCALE GENOMIC DNA]</scope>
    <source>
        <strain evidence="19 20">ATCC 34112</strain>
    </source>
</reference>
<dbReference type="PANTHER" id="PTHR24093:SF369">
    <property type="entry name" value="CALCIUM-TRANSPORTING ATPASE"/>
    <property type="match status" value="1"/>
</dbReference>
<evidence type="ECO:0000256" key="5">
    <source>
        <dbReference type="ARBA" id="ARBA00022723"/>
    </source>
</evidence>
<dbReference type="PANTHER" id="PTHR24093">
    <property type="entry name" value="CATION TRANSPORTING ATPASE"/>
    <property type="match status" value="1"/>
</dbReference>
<evidence type="ECO:0000256" key="16">
    <source>
        <dbReference type="RuleBase" id="RU361146"/>
    </source>
</evidence>
<dbReference type="GO" id="GO:0016887">
    <property type="term" value="F:ATP hydrolysis activity"/>
    <property type="evidence" value="ECO:0007669"/>
    <property type="project" value="InterPro"/>
</dbReference>
<comment type="subcellular location">
    <subcellularLocation>
        <location evidence="1">Endomembrane system</location>
        <topology evidence="1">Multi-pass membrane protein</topology>
    </subcellularLocation>
    <subcellularLocation>
        <location evidence="16">Membrane</location>
        <topology evidence="16">Multi-pass membrane protein</topology>
    </subcellularLocation>
</comment>
<dbReference type="GO" id="GO:0005388">
    <property type="term" value="F:P-type calcium transporter activity"/>
    <property type="evidence" value="ECO:0007669"/>
    <property type="project" value="UniProtKB-EC"/>
</dbReference>
<feature type="transmembrane region" description="Helical" evidence="16">
    <location>
        <begin position="951"/>
        <end position="971"/>
    </location>
</feature>
<keyword evidence="8 16" id="KW-0106">Calcium</keyword>
<dbReference type="CDD" id="cd02081">
    <property type="entry name" value="P-type_ATPase_Ca_PMCA-like"/>
    <property type="match status" value="1"/>
</dbReference>
<feature type="transmembrane region" description="Helical" evidence="16">
    <location>
        <begin position="94"/>
        <end position="114"/>
    </location>
</feature>
<evidence type="ECO:0000259" key="18">
    <source>
        <dbReference type="SMART" id="SM00831"/>
    </source>
</evidence>
<dbReference type="Pfam" id="PF00689">
    <property type="entry name" value="Cation_ATPase_C"/>
    <property type="match status" value="1"/>
</dbReference>
<evidence type="ECO:0000256" key="14">
    <source>
        <dbReference type="ARBA" id="ARBA00023065"/>
    </source>
</evidence>
<dbReference type="PROSITE" id="PS00154">
    <property type="entry name" value="ATPASE_E1_E2"/>
    <property type="match status" value="1"/>
</dbReference>
<dbReference type="PRINTS" id="PR00119">
    <property type="entry name" value="CATATPASE"/>
</dbReference>
<dbReference type="FunFam" id="2.70.150.10:FF:000029">
    <property type="entry name" value="Calcium-transporting ATPase"/>
    <property type="match status" value="1"/>
</dbReference>
<dbReference type="InterPro" id="IPR004014">
    <property type="entry name" value="ATPase_P-typ_cation-transptr_N"/>
</dbReference>
<dbReference type="GO" id="GO:0005524">
    <property type="term" value="F:ATP binding"/>
    <property type="evidence" value="ECO:0007669"/>
    <property type="project" value="UniProtKB-KW"/>
</dbReference>
<feature type="transmembrane region" description="Helical" evidence="16">
    <location>
        <begin position="912"/>
        <end position="931"/>
    </location>
</feature>
<evidence type="ECO:0000256" key="13">
    <source>
        <dbReference type="ARBA" id="ARBA00023008"/>
    </source>
</evidence>
<keyword evidence="3 16" id="KW-0109">Calcium transport</keyword>
<dbReference type="OrthoDB" id="116380at2759"/>
<dbReference type="Gene3D" id="3.40.50.1000">
    <property type="entry name" value="HAD superfamily/HAD-like"/>
    <property type="match status" value="1"/>
</dbReference>